<dbReference type="AlphaFoldDB" id="A0A2U0UH02"/>
<gene>
    <name evidence="2" type="ORF">C7379_10522</name>
</gene>
<proteinExistence type="predicted"/>
<reference evidence="2 3" key="1">
    <citation type="submission" date="2018-05" db="EMBL/GenBank/DDBJ databases">
        <title>Genomic Encyclopedia of Type Strains, Phase IV (KMG-IV): sequencing the most valuable type-strain genomes for metagenomic binning, comparative biology and taxonomic classification.</title>
        <authorList>
            <person name="Goeker M."/>
        </authorList>
    </citation>
    <scope>NUCLEOTIDE SEQUENCE [LARGE SCALE GENOMIC DNA]</scope>
    <source>
        <strain evidence="2 3">DSM 100333</strain>
    </source>
</reference>
<organism evidence="2 3">
    <name type="scientific">Hallella colorans</name>
    <dbReference type="NCBI Taxonomy" id="1703337"/>
    <lineage>
        <taxon>Bacteria</taxon>
        <taxon>Pseudomonadati</taxon>
        <taxon>Bacteroidota</taxon>
        <taxon>Bacteroidia</taxon>
        <taxon>Bacteroidales</taxon>
        <taxon>Prevotellaceae</taxon>
        <taxon>Hallella</taxon>
    </lineage>
</organism>
<feature type="compositionally biased region" description="Polar residues" evidence="1">
    <location>
        <begin position="46"/>
        <end position="62"/>
    </location>
</feature>
<dbReference type="Proteomes" id="UP000245870">
    <property type="component" value="Unassembled WGS sequence"/>
</dbReference>
<evidence type="ECO:0000313" key="3">
    <source>
        <dbReference type="Proteomes" id="UP000245870"/>
    </source>
</evidence>
<evidence type="ECO:0000256" key="1">
    <source>
        <dbReference type="SAM" id="MobiDB-lite"/>
    </source>
</evidence>
<protein>
    <submittedName>
        <fullName evidence="2">Uncharacterized protein</fullName>
    </submittedName>
</protein>
<accession>A0A2U0UH02</accession>
<dbReference type="EMBL" id="QENY01000005">
    <property type="protein sequence ID" value="PVX56903.1"/>
    <property type="molecule type" value="Genomic_DNA"/>
</dbReference>
<sequence length="62" mass="6994">MFLLTMIYNTKITKKVDIDLISLIKILKKSFLTINSLHECSHSPRSHSTLTTNASPGTCNWS</sequence>
<comment type="caution">
    <text evidence="2">The sequence shown here is derived from an EMBL/GenBank/DDBJ whole genome shotgun (WGS) entry which is preliminary data.</text>
</comment>
<feature type="region of interest" description="Disordered" evidence="1">
    <location>
        <begin position="41"/>
        <end position="62"/>
    </location>
</feature>
<evidence type="ECO:0000313" key="2">
    <source>
        <dbReference type="EMBL" id="PVX56903.1"/>
    </source>
</evidence>
<name>A0A2U0UH02_9BACT</name>
<keyword evidence="3" id="KW-1185">Reference proteome</keyword>